<dbReference type="AlphaFoldDB" id="A0A0L8FTR5"/>
<organism evidence="1">
    <name type="scientific">Octopus bimaculoides</name>
    <name type="common">California two-spotted octopus</name>
    <dbReference type="NCBI Taxonomy" id="37653"/>
    <lineage>
        <taxon>Eukaryota</taxon>
        <taxon>Metazoa</taxon>
        <taxon>Spiralia</taxon>
        <taxon>Lophotrochozoa</taxon>
        <taxon>Mollusca</taxon>
        <taxon>Cephalopoda</taxon>
        <taxon>Coleoidea</taxon>
        <taxon>Octopodiformes</taxon>
        <taxon>Octopoda</taxon>
        <taxon>Incirrata</taxon>
        <taxon>Octopodidae</taxon>
        <taxon>Octopus</taxon>
    </lineage>
</organism>
<name>A0A0L8FTR5_OCTBM</name>
<evidence type="ECO:0000313" key="1">
    <source>
        <dbReference type="EMBL" id="KOF68064.1"/>
    </source>
</evidence>
<protein>
    <submittedName>
        <fullName evidence="1">Uncharacterized protein</fullName>
    </submittedName>
</protein>
<sequence length="139" mass="16866">MESICSVFQLQKFAEKYFKDFEDYGDFCIELDNRDIDKDRAKFLVKRHFFENEKYKYYLLDVDAHLEAFGLVEAKKLAVRYFKDCEGYGDLCRELKIDVILRERALYLAEKYCGYTQKYRDFELEINKYTKDVRSQDVM</sequence>
<proteinExistence type="predicted"/>
<dbReference type="EMBL" id="KQ426584">
    <property type="protein sequence ID" value="KOF68064.1"/>
    <property type="molecule type" value="Genomic_DNA"/>
</dbReference>
<accession>A0A0L8FTR5</accession>
<gene>
    <name evidence="1" type="ORF">OCBIM_22008219mg</name>
</gene>
<reference evidence="1" key="1">
    <citation type="submission" date="2015-07" db="EMBL/GenBank/DDBJ databases">
        <title>MeaNS - Measles Nucleotide Surveillance Program.</title>
        <authorList>
            <person name="Tran T."/>
            <person name="Druce J."/>
        </authorList>
    </citation>
    <scope>NUCLEOTIDE SEQUENCE</scope>
    <source>
        <strain evidence="1">UCB-OBI-ISO-001</strain>
        <tissue evidence="1">Gonad</tissue>
    </source>
</reference>